<accession>A0A3P7MNF9</accession>
<evidence type="ECO:0000313" key="1">
    <source>
        <dbReference type="EMBL" id="VDN28120.1"/>
    </source>
</evidence>
<keyword evidence="2" id="KW-1185">Reference proteome</keyword>
<name>A0A3P7MNF9_DIBLA</name>
<dbReference type="AlphaFoldDB" id="A0A3P7MNF9"/>
<proteinExistence type="predicted"/>
<dbReference type="EMBL" id="UYRU01077442">
    <property type="protein sequence ID" value="VDN28120.1"/>
    <property type="molecule type" value="Genomic_DNA"/>
</dbReference>
<evidence type="ECO:0000313" key="2">
    <source>
        <dbReference type="Proteomes" id="UP000281553"/>
    </source>
</evidence>
<gene>
    <name evidence="1" type="ORF">DILT_LOCUS15128</name>
</gene>
<dbReference type="Proteomes" id="UP000281553">
    <property type="component" value="Unassembled WGS sequence"/>
</dbReference>
<dbReference type="OrthoDB" id="6431454at2759"/>
<protein>
    <submittedName>
        <fullName evidence="1">Uncharacterized protein</fullName>
    </submittedName>
</protein>
<reference evidence="1 2" key="1">
    <citation type="submission" date="2018-11" db="EMBL/GenBank/DDBJ databases">
        <authorList>
            <consortium name="Pathogen Informatics"/>
        </authorList>
    </citation>
    <scope>NUCLEOTIDE SEQUENCE [LARGE SCALE GENOMIC DNA]</scope>
</reference>
<organism evidence="1 2">
    <name type="scientific">Dibothriocephalus latus</name>
    <name type="common">Fish tapeworm</name>
    <name type="synonym">Diphyllobothrium latum</name>
    <dbReference type="NCBI Taxonomy" id="60516"/>
    <lineage>
        <taxon>Eukaryota</taxon>
        <taxon>Metazoa</taxon>
        <taxon>Spiralia</taxon>
        <taxon>Lophotrochozoa</taxon>
        <taxon>Platyhelminthes</taxon>
        <taxon>Cestoda</taxon>
        <taxon>Eucestoda</taxon>
        <taxon>Diphyllobothriidea</taxon>
        <taxon>Diphyllobothriidae</taxon>
        <taxon>Dibothriocephalus</taxon>
    </lineage>
</organism>
<sequence length="102" mass="12146">MKRLQRTLRERGLSLRHHHAEVYQKLEHFVETGEPFKEVELSFHDYIADQEVVCVIGPMKEAVLQVTDAVRQRAKKKPTAEIAQMDYDHVHVEVLSYEFWIW</sequence>